<protein>
    <submittedName>
        <fullName evidence="1">Uncharacterized protein</fullName>
    </submittedName>
</protein>
<evidence type="ECO:0000313" key="1">
    <source>
        <dbReference type="EMBL" id="MBB3127720.1"/>
    </source>
</evidence>
<sequence length="60" mass="6744">MSGEGLLRKNTSQSYKFALGYVKKGEQNKTFSLVLDEHNDPFANLENAYTILFKTVESGI</sequence>
<proteinExistence type="predicted"/>
<accession>A0A839TPU8</accession>
<comment type="caution">
    <text evidence="1">The sequence shown here is derived from an EMBL/GenBank/DDBJ whole genome shotgun (WGS) entry which is preliminary data.</text>
</comment>
<name>A0A839TPU8_9BACL</name>
<gene>
    <name evidence="1" type="ORF">FHS19_002374</name>
</gene>
<organism evidence="1 2">
    <name type="scientific">Paenibacillus rhizosphaerae</name>
    <dbReference type="NCBI Taxonomy" id="297318"/>
    <lineage>
        <taxon>Bacteria</taxon>
        <taxon>Bacillati</taxon>
        <taxon>Bacillota</taxon>
        <taxon>Bacilli</taxon>
        <taxon>Bacillales</taxon>
        <taxon>Paenibacillaceae</taxon>
        <taxon>Paenibacillus</taxon>
    </lineage>
</organism>
<reference evidence="1 2" key="1">
    <citation type="submission" date="2020-08" db="EMBL/GenBank/DDBJ databases">
        <title>Genomic Encyclopedia of Type Strains, Phase III (KMG-III): the genomes of soil and plant-associated and newly described type strains.</title>
        <authorList>
            <person name="Whitman W."/>
        </authorList>
    </citation>
    <scope>NUCLEOTIDE SEQUENCE [LARGE SCALE GENOMIC DNA]</scope>
    <source>
        <strain evidence="1 2">CECT 5831</strain>
    </source>
</reference>
<dbReference type="Proteomes" id="UP000517523">
    <property type="component" value="Unassembled WGS sequence"/>
</dbReference>
<dbReference type="EMBL" id="JACHXJ010000002">
    <property type="protein sequence ID" value="MBB3127720.1"/>
    <property type="molecule type" value="Genomic_DNA"/>
</dbReference>
<evidence type="ECO:0000313" key="2">
    <source>
        <dbReference type="Proteomes" id="UP000517523"/>
    </source>
</evidence>
<dbReference type="AlphaFoldDB" id="A0A839TPU8"/>